<reference evidence="2" key="1">
    <citation type="submission" date="2018-12" db="EMBL/GenBank/DDBJ databases">
        <title>Novel natural products biosynthetic potential of the class Ktedonobacteria.</title>
        <authorList>
            <person name="Zheng Y."/>
            <person name="Saitou A."/>
            <person name="Wang C.M."/>
            <person name="Toyoda A."/>
            <person name="Minakuchi Y."/>
            <person name="Sekiguchi Y."/>
            <person name="Ueda K."/>
            <person name="Takano H."/>
            <person name="Sakai Y."/>
            <person name="Yokota A."/>
            <person name="Yabe S."/>
        </authorList>
    </citation>
    <scope>NUCLEOTIDE SEQUENCE</scope>
    <source>
        <strain evidence="2">A3-2</strain>
    </source>
</reference>
<evidence type="ECO:0000259" key="1">
    <source>
        <dbReference type="PROSITE" id="PS50943"/>
    </source>
</evidence>
<dbReference type="CDD" id="cd00093">
    <property type="entry name" value="HTH_XRE"/>
    <property type="match status" value="1"/>
</dbReference>
<dbReference type="AlphaFoldDB" id="A0A455T1N0"/>
<feature type="domain" description="HTH cro/C1-type" evidence="1">
    <location>
        <begin position="20"/>
        <end position="61"/>
    </location>
</feature>
<dbReference type="Gene3D" id="1.10.260.40">
    <property type="entry name" value="lambda repressor-like DNA-binding domains"/>
    <property type="match status" value="1"/>
</dbReference>
<dbReference type="SMART" id="SM00530">
    <property type="entry name" value="HTH_XRE"/>
    <property type="match status" value="1"/>
</dbReference>
<dbReference type="SUPFAM" id="SSF47413">
    <property type="entry name" value="lambda repressor-like DNA-binding domains"/>
    <property type="match status" value="1"/>
</dbReference>
<dbReference type="GO" id="GO:0003677">
    <property type="term" value="F:DNA binding"/>
    <property type="evidence" value="ECO:0007669"/>
    <property type="project" value="InterPro"/>
</dbReference>
<organism evidence="2">
    <name type="scientific">Thermogemmatispora argillosa</name>
    <dbReference type="NCBI Taxonomy" id="2045280"/>
    <lineage>
        <taxon>Bacteria</taxon>
        <taxon>Bacillati</taxon>
        <taxon>Chloroflexota</taxon>
        <taxon>Ktedonobacteria</taxon>
        <taxon>Thermogemmatisporales</taxon>
        <taxon>Thermogemmatisporaceae</taxon>
        <taxon>Thermogemmatispora</taxon>
    </lineage>
</organism>
<gene>
    <name evidence="2" type="ORF">KTA_13310</name>
</gene>
<dbReference type="Pfam" id="PF13443">
    <property type="entry name" value="HTH_26"/>
    <property type="match status" value="1"/>
</dbReference>
<accession>A0A455T1N0</accession>
<protein>
    <recommendedName>
        <fullName evidence="1">HTH cro/C1-type domain-containing protein</fullName>
    </recommendedName>
</protein>
<name>A0A455T1N0_9CHLR</name>
<dbReference type="EMBL" id="AP019377">
    <property type="protein sequence ID" value="BBH93132.1"/>
    <property type="molecule type" value="Genomic_DNA"/>
</dbReference>
<evidence type="ECO:0000313" key="2">
    <source>
        <dbReference type="EMBL" id="BBH93132.1"/>
    </source>
</evidence>
<sequence length="72" mass="8134">MFRLKVKDVIKGQGKTVGWVARKAGLSHSVVRRMVKDPNYDPQASTLMKVAKVLKCSVEDLIEYSPDEDEEI</sequence>
<proteinExistence type="predicted"/>
<dbReference type="InterPro" id="IPR010982">
    <property type="entry name" value="Lambda_DNA-bd_dom_sf"/>
</dbReference>
<dbReference type="PROSITE" id="PS50943">
    <property type="entry name" value="HTH_CROC1"/>
    <property type="match status" value="1"/>
</dbReference>
<dbReference type="InterPro" id="IPR001387">
    <property type="entry name" value="Cro/C1-type_HTH"/>
</dbReference>